<dbReference type="STRING" id="1194083.BN12_160023"/>
<keyword evidence="3" id="KW-0050">Antiport</keyword>
<evidence type="ECO:0000259" key="14">
    <source>
        <dbReference type="Pfam" id="PF13244"/>
    </source>
</evidence>
<dbReference type="InterPro" id="IPR046806">
    <property type="entry name" value="MrpA_C/MbhE"/>
</dbReference>
<feature type="transmembrane region" description="Helical" evidence="10">
    <location>
        <begin position="77"/>
        <end position="100"/>
    </location>
</feature>
<dbReference type="Pfam" id="PF00361">
    <property type="entry name" value="Proton_antipo_M"/>
    <property type="match status" value="1"/>
</dbReference>
<feature type="transmembrane region" description="Helical" evidence="10">
    <location>
        <begin position="802"/>
        <end position="824"/>
    </location>
</feature>
<sequence length="969" mass="102241">MLVLLLAHGVAAAAAPALVRALGRRVFLLLAVVPAVSFGWFVAQAPTVTGAHARTLTETVRWVPQIRLELALRLDTASWVLALLVTGVGALVLLYCGWYFAPRDPALWRFSGSFVAFAGSMLGLVLARDLLLLYVFWELTTVFSYILIGHNPERQANRRAAMTALLVTTLGGLAMLVGFVLLGDRAGSFRVDAVMAHSPAGTVTTVAIGLVLLGALTKSAQVPFHFWLPGAMAAPTPVSAYLHAAAMVKAGVFLVMILAPAFAADPLWRPVLLVVGAATMLLGGVRALVQDDIKLLLAYGTVSQLGFLIAVAGLGTRAGALAAVAMVVAHALFKAALFMVVGIIDHSAHTRDLRRLSGLPRRMPVTFAVAVLSAASMAGIPPLLGFVAKESVYQAFLDAAHDGTPGMPSLATTLVLAALVVGSVLTVAYTARFLWGAFSTKPDLDEPTPVDRVPFGFATPPVVLTAATVVLAFCAGPMTKVFAGYDHLFPAGGHAAYLALWHGLGTPLVLSVVAVLGGVALFVVLWRRDTLRAPRWVPTAERVYEATLRGTDRLAVELTGRTQRGSLPFYLASILVVVLLIPGTMLALNRTWGGHYTWFDSAAQVPVGLVMAAAAVLTVRSRRRLTAVLLSGVSGYCTAMLFVLHGAPDLALTQVLVETVTLVLFVLVLRRMAPYFSERPLSRGRWLRRGIGVLAGIFAAGFAAAATGARTGRPVSDLFPQAAVEYGGGRNIVNVTLVDIRAWDTMGEISVLVVAATGVASLIFLITGRGGEQNPAEPLQHHEPVSAWLRAGRTQRREDRSIVFEIVTRLTFHTIVVFSVWLLFAGHNGPGGGFAGGLMCGLALGVRYLAGGRRELDEAAPVDAGRVLGLGLAIATIAALAPLAFGGQVLQSAIVDLHPPLIGDLHVVTSLFFDIGVYLVVVGLMLDIFRSLGGGIDADAEGESPDLPGSYADLDLDPDDVASVTQALR</sequence>
<feature type="transmembrane region" description="Helical" evidence="10">
    <location>
        <begin position="455"/>
        <end position="478"/>
    </location>
</feature>
<keyword evidence="7" id="KW-0406">Ion transport</keyword>
<proteinExistence type="predicted"/>
<feature type="transmembrane region" description="Helical" evidence="10">
    <location>
        <begin position="626"/>
        <end position="644"/>
    </location>
</feature>
<dbReference type="GO" id="GO:0015297">
    <property type="term" value="F:antiporter activity"/>
    <property type="evidence" value="ECO:0007669"/>
    <property type="project" value="UniProtKB-KW"/>
</dbReference>
<gene>
    <name evidence="16" type="ORF">BN12_160023</name>
</gene>
<evidence type="ECO:0000259" key="12">
    <source>
        <dbReference type="Pfam" id="PF00662"/>
    </source>
</evidence>
<keyword evidence="6 10" id="KW-1133">Transmembrane helix</keyword>
<organism evidence="16 17">
    <name type="scientific">Nostocoides japonicum T1-X7</name>
    <dbReference type="NCBI Taxonomy" id="1194083"/>
    <lineage>
        <taxon>Bacteria</taxon>
        <taxon>Bacillati</taxon>
        <taxon>Actinomycetota</taxon>
        <taxon>Actinomycetes</taxon>
        <taxon>Micrococcales</taxon>
        <taxon>Intrasporangiaceae</taxon>
        <taxon>Nostocoides</taxon>
    </lineage>
</organism>
<dbReference type="PANTHER" id="PTHR43373">
    <property type="entry name" value="NA(+)/H(+) ANTIPORTER SUBUNIT"/>
    <property type="match status" value="1"/>
</dbReference>
<feature type="transmembrane region" description="Helical" evidence="10">
    <location>
        <begin position="569"/>
        <end position="589"/>
    </location>
</feature>
<dbReference type="Gene3D" id="1.20.120.1200">
    <property type="entry name" value="NADH-ubiquinone/plastoquinone oxidoreductase chain 6, subunit NuoJ"/>
    <property type="match status" value="1"/>
</dbReference>
<feature type="transmembrane region" description="Helical" evidence="10">
    <location>
        <begin position="160"/>
        <end position="182"/>
    </location>
</feature>
<feature type="transmembrane region" description="Helical" evidence="10">
    <location>
        <begin position="498"/>
        <end position="526"/>
    </location>
</feature>
<keyword evidence="17" id="KW-1185">Reference proteome</keyword>
<evidence type="ECO:0000259" key="15">
    <source>
        <dbReference type="Pfam" id="PF20501"/>
    </source>
</evidence>
<dbReference type="EMBL" id="CAJB01000068">
    <property type="protein sequence ID" value="CCH77048.1"/>
    <property type="molecule type" value="Genomic_DNA"/>
</dbReference>
<protein>
    <submittedName>
        <fullName evidence="16">NADH/Ubiquinone/plastoquinone (Complex I)</fullName>
    </submittedName>
</protein>
<evidence type="ECO:0000256" key="9">
    <source>
        <dbReference type="RuleBase" id="RU000320"/>
    </source>
</evidence>
<dbReference type="Pfam" id="PF04039">
    <property type="entry name" value="MnhB"/>
    <property type="match status" value="1"/>
</dbReference>
<feature type="domain" description="NADH:quinone oxidoreductase/Mrp antiporter transmembrane" evidence="11">
    <location>
        <begin position="127"/>
        <end position="399"/>
    </location>
</feature>
<dbReference type="Pfam" id="PF13244">
    <property type="entry name" value="MbhD"/>
    <property type="match status" value="1"/>
</dbReference>
<dbReference type="AlphaFoldDB" id="A0A077LTS6"/>
<dbReference type="InterPro" id="IPR042106">
    <property type="entry name" value="Nuo/plastoQ_OxRdtase_6_NuoJ"/>
</dbReference>
<feature type="domain" description="NADH-Ubiquinone oxidoreductase (complex I) chain 5 N-terminal" evidence="12">
    <location>
        <begin position="65"/>
        <end position="110"/>
    </location>
</feature>
<keyword evidence="2" id="KW-0813">Transport</keyword>
<evidence type="ECO:0000256" key="5">
    <source>
        <dbReference type="ARBA" id="ARBA00022692"/>
    </source>
</evidence>
<feature type="transmembrane region" description="Helical" evidence="10">
    <location>
        <begin position="267"/>
        <end position="289"/>
    </location>
</feature>
<dbReference type="PRINTS" id="PR01434">
    <property type="entry name" value="NADHDHGNASE5"/>
</dbReference>
<comment type="subcellular location">
    <subcellularLocation>
        <location evidence="1">Cell membrane</location>
        <topology evidence="1">Multi-pass membrane protein</topology>
    </subcellularLocation>
    <subcellularLocation>
        <location evidence="9">Membrane</location>
        <topology evidence="9">Multi-pass membrane protein</topology>
    </subcellularLocation>
</comment>
<feature type="transmembrane region" description="Helical" evidence="10">
    <location>
        <begin position="194"/>
        <end position="217"/>
    </location>
</feature>
<feature type="domain" description="MrpA C-terminal/MbhE" evidence="15">
    <location>
        <begin position="691"/>
        <end position="763"/>
    </location>
</feature>
<keyword evidence="16" id="KW-0830">Ubiquinone</keyword>
<evidence type="ECO:0000256" key="7">
    <source>
        <dbReference type="ARBA" id="ARBA00023065"/>
    </source>
</evidence>
<dbReference type="InterPro" id="IPR050616">
    <property type="entry name" value="CPA3_Na-H_Antiporter_A"/>
</dbReference>
<dbReference type="NCBIfam" id="NF009284">
    <property type="entry name" value="PRK12644.1"/>
    <property type="match status" value="1"/>
</dbReference>
<feature type="domain" description="Na+/H+ antiporter MnhB subunit-related protein" evidence="13">
    <location>
        <begin position="803"/>
        <end position="926"/>
    </location>
</feature>
<dbReference type="InterPro" id="IPR001750">
    <property type="entry name" value="ND/Mrp_TM"/>
</dbReference>
<dbReference type="Pfam" id="PF00662">
    <property type="entry name" value="Proton_antipo_N"/>
    <property type="match status" value="1"/>
</dbReference>
<evidence type="ECO:0000259" key="11">
    <source>
        <dbReference type="Pfam" id="PF00361"/>
    </source>
</evidence>
<feature type="transmembrane region" description="Helical" evidence="10">
    <location>
        <begin position="365"/>
        <end position="388"/>
    </location>
</feature>
<evidence type="ECO:0000313" key="16">
    <source>
        <dbReference type="EMBL" id="CCH77048.1"/>
    </source>
</evidence>
<evidence type="ECO:0000256" key="3">
    <source>
        <dbReference type="ARBA" id="ARBA00022449"/>
    </source>
</evidence>
<reference evidence="16 17" key="1">
    <citation type="journal article" date="2013" name="ISME J.">
        <title>A metabolic model for members of the genus Tetrasphaera involved in enhanced biological phosphorus removal.</title>
        <authorList>
            <person name="Kristiansen R."/>
            <person name="Nguyen H.T.T."/>
            <person name="Saunders A.M."/>
            <person name="Nielsen J.L."/>
            <person name="Wimmer R."/>
            <person name="Le V.Q."/>
            <person name="McIlroy S.J."/>
            <person name="Petrovski S."/>
            <person name="Seviour R.J."/>
            <person name="Calteau A."/>
            <person name="Nielsen K.L."/>
            <person name="Nielsen P.H."/>
        </authorList>
    </citation>
    <scope>NUCLEOTIDE SEQUENCE [LARGE SCALE GENOMIC DNA]</scope>
    <source>
        <strain evidence="16 17">T1-X7</strain>
    </source>
</reference>
<feature type="domain" description="MrpA C-terminal/MbhD" evidence="14">
    <location>
        <begin position="609"/>
        <end position="672"/>
    </location>
</feature>
<evidence type="ECO:0000256" key="4">
    <source>
        <dbReference type="ARBA" id="ARBA00022475"/>
    </source>
</evidence>
<dbReference type="InterPro" id="IPR025383">
    <property type="entry name" value="MrpA_C/MbhD"/>
</dbReference>
<keyword evidence="8 10" id="KW-0472">Membrane</keyword>
<feature type="transmembrane region" description="Helical" evidence="10">
    <location>
        <begin position="238"/>
        <end position="261"/>
    </location>
</feature>
<name>A0A077LTS6_9MICO</name>
<evidence type="ECO:0000256" key="2">
    <source>
        <dbReference type="ARBA" id="ARBA00022448"/>
    </source>
</evidence>
<keyword evidence="4" id="KW-1003">Cell membrane</keyword>
<feature type="transmembrane region" description="Helical" evidence="10">
    <location>
        <begin position="862"/>
        <end position="885"/>
    </location>
</feature>
<feature type="transmembrane region" description="Helical" evidence="10">
    <location>
        <begin position="131"/>
        <end position="148"/>
    </location>
</feature>
<evidence type="ECO:0000256" key="8">
    <source>
        <dbReference type="ARBA" id="ARBA00023136"/>
    </source>
</evidence>
<evidence type="ECO:0000256" key="6">
    <source>
        <dbReference type="ARBA" id="ARBA00022989"/>
    </source>
</evidence>
<evidence type="ECO:0000256" key="10">
    <source>
        <dbReference type="SAM" id="Phobius"/>
    </source>
</evidence>
<dbReference type="GO" id="GO:0005886">
    <property type="term" value="C:plasma membrane"/>
    <property type="evidence" value="ECO:0007669"/>
    <property type="project" value="UniProtKB-SubCell"/>
</dbReference>
<dbReference type="PANTHER" id="PTHR43373:SF1">
    <property type="entry name" value="NA(+)_H(+) ANTIPORTER SUBUNIT A"/>
    <property type="match status" value="1"/>
</dbReference>
<feature type="transmembrane region" description="Helical" evidence="10">
    <location>
        <begin position="107"/>
        <end position="125"/>
    </location>
</feature>
<feature type="transmembrane region" description="Helical" evidence="10">
    <location>
        <begin position="408"/>
        <end position="435"/>
    </location>
</feature>
<evidence type="ECO:0000256" key="1">
    <source>
        <dbReference type="ARBA" id="ARBA00004651"/>
    </source>
</evidence>
<feature type="transmembrane region" description="Helical" evidence="10">
    <location>
        <begin position="296"/>
        <end position="314"/>
    </location>
</feature>
<feature type="transmembrane region" description="Helical" evidence="10">
    <location>
        <begin position="601"/>
        <end position="619"/>
    </location>
</feature>
<feature type="transmembrane region" description="Helical" evidence="10">
    <location>
        <begin position="830"/>
        <end position="850"/>
    </location>
</feature>
<feature type="transmembrane region" description="Helical" evidence="10">
    <location>
        <begin position="749"/>
        <end position="767"/>
    </location>
</feature>
<feature type="transmembrane region" description="Helical" evidence="10">
    <location>
        <begin position="905"/>
        <end position="926"/>
    </location>
</feature>
<dbReference type="Pfam" id="PF20501">
    <property type="entry name" value="MbhE"/>
    <property type="match status" value="1"/>
</dbReference>
<keyword evidence="5 9" id="KW-0812">Transmembrane</keyword>
<dbReference type="OrthoDB" id="9811798at2"/>
<accession>A0A077LTS6</accession>
<dbReference type="GO" id="GO:0006811">
    <property type="term" value="P:monoatomic ion transport"/>
    <property type="evidence" value="ECO:0007669"/>
    <property type="project" value="UniProtKB-KW"/>
</dbReference>
<evidence type="ECO:0000259" key="13">
    <source>
        <dbReference type="Pfam" id="PF04039"/>
    </source>
</evidence>
<evidence type="ECO:0000313" key="17">
    <source>
        <dbReference type="Proteomes" id="UP000035721"/>
    </source>
</evidence>
<comment type="caution">
    <text evidence="16">The sequence shown here is derived from an EMBL/GenBank/DDBJ whole genome shotgun (WGS) entry which is preliminary data.</text>
</comment>
<dbReference type="Proteomes" id="UP000035721">
    <property type="component" value="Unassembled WGS sequence"/>
</dbReference>
<feature type="transmembrane region" description="Helical" evidence="10">
    <location>
        <begin position="690"/>
        <end position="709"/>
    </location>
</feature>
<dbReference type="InterPro" id="IPR001516">
    <property type="entry name" value="Proton_antipo_N"/>
</dbReference>
<feature type="transmembrane region" description="Helical" evidence="10">
    <location>
        <begin position="320"/>
        <end position="344"/>
    </location>
</feature>
<dbReference type="InterPro" id="IPR007182">
    <property type="entry name" value="MnhB"/>
</dbReference>
<feature type="transmembrane region" description="Helical" evidence="10">
    <location>
        <begin position="650"/>
        <end position="669"/>
    </location>
</feature>